<accession>A0ABZ0B5P5</accession>
<evidence type="ECO:0000313" key="2">
    <source>
        <dbReference type="Proteomes" id="UP001302249"/>
    </source>
</evidence>
<name>A0ABZ0B5P5_9SPHN</name>
<dbReference type="InterPro" id="IPR010287">
    <property type="entry name" value="DUF892_YciF-like"/>
</dbReference>
<organism evidence="1 2">
    <name type="scientific">Stakelama saccharophila</name>
    <dbReference type="NCBI Taxonomy" id="3075605"/>
    <lineage>
        <taxon>Bacteria</taxon>
        <taxon>Pseudomonadati</taxon>
        <taxon>Pseudomonadota</taxon>
        <taxon>Alphaproteobacteria</taxon>
        <taxon>Sphingomonadales</taxon>
        <taxon>Sphingomonadaceae</taxon>
        <taxon>Stakelama</taxon>
    </lineage>
</organism>
<evidence type="ECO:0000313" key="1">
    <source>
        <dbReference type="EMBL" id="WNO52694.1"/>
    </source>
</evidence>
<gene>
    <name evidence="1" type="ORF">RPR59_09475</name>
</gene>
<dbReference type="SUPFAM" id="SSF47240">
    <property type="entry name" value="Ferritin-like"/>
    <property type="match status" value="1"/>
</dbReference>
<keyword evidence="2" id="KW-1185">Reference proteome</keyword>
<protein>
    <submittedName>
        <fullName evidence="1">DUF892 family protein</fullName>
    </submittedName>
</protein>
<sequence length="155" mass="16716">MSKTSNNAELLQVCIQDLHSGCVAAASRLPEIIAPVANQALREAMENAHGDYAARAQRLEQTGYDLSGPENLWMKGILDDAVRDTQSTASGPILDVALVGAMRKAFQAERVSIETAQVLAERLEHEKTLGPLAANHRETSEADRKLQSLLAQLAA</sequence>
<dbReference type="Gene3D" id="1.20.1260.10">
    <property type="match status" value="1"/>
</dbReference>
<reference evidence="1 2" key="1">
    <citation type="submission" date="2023-09" db="EMBL/GenBank/DDBJ databases">
        <authorList>
            <person name="Rey-Velasco X."/>
        </authorList>
    </citation>
    <scope>NUCLEOTIDE SEQUENCE [LARGE SCALE GENOMIC DNA]</scope>
    <source>
        <strain evidence="1 2">W311</strain>
    </source>
</reference>
<dbReference type="Proteomes" id="UP001302249">
    <property type="component" value="Chromosome"/>
</dbReference>
<dbReference type="Pfam" id="PF05974">
    <property type="entry name" value="DUF892"/>
    <property type="match status" value="1"/>
</dbReference>
<dbReference type="RefSeq" id="WP_313913407.1">
    <property type="nucleotide sequence ID" value="NZ_CP135076.1"/>
</dbReference>
<dbReference type="EMBL" id="CP135076">
    <property type="protein sequence ID" value="WNO52694.1"/>
    <property type="molecule type" value="Genomic_DNA"/>
</dbReference>
<dbReference type="InterPro" id="IPR009078">
    <property type="entry name" value="Ferritin-like_SF"/>
</dbReference>
<dbReference type="InterPro" id="IPR012347">
    <property type="entry name" value="Ferritin-like"/>
</dbReference>
<proteinExistence type="predicted"/>